<sequence>MLIYTRPLFFALLLSACGTVPLGEGQYQVKAGDTLYSIARSTGRSVGEIQRLNQLSDNTIQIGQILNVGPSRANPAPATRPKVPVASPPAPVSKPKAPAIELVWPNKGPVLQGFNGKSNKGINIGGAAGAPIYAAASGKVIYANTVRGYGKLLIIKHDKDYLTAYAHNQHILVKEGDSVKQGQNVAGMGNTGSDKVMLHFELRFKGAAINPSPYLP</sequence>
<dbReference type="SMART" id="SM00257">
    <property type="entry name" value="LysM"/>
    <property type="match status" value="1"/>
</dbReference>
<dbReference type="CDD" id="cd00118">
    <property type="entry name" value="LysM"/>
    <property type="match status" value="1"/>
</dbReference>
<dbReference type="Pfam" id="PF01476">
    <property type="entry name" value="LysM"/>
    <property type="match status" value="1"/>
</dbReference>
<name>A0ABW2QX93_9NEIS</name>
<dbReference type="InterPro" id="IPR016047">
    <property type="entry name" value="M23ase_b-sheet_dom"/>
</dbReference>
<dbReference type="InterPro" id="IPR036779">
    <property type="entry name" value="LysM_dom_sf"/>
</dbReference>
<evidence type="ECO:0000313" key="4">
    <source>
        <dbReference type="Proteomes" id="UP001596473"/>
    </source>
</evidence>
<gene>
    <name evidence="3" type="ORF">ACFQNF_06160</name>
</gene>
<dbReference type="EMBL" id="JBHTBQ010000010">
    <property type="protein sequence ID" value="MFC7419459.1"/>
    <property type="molecule type" value="Genomic_DNA"/>
</dbReference>
<organism evidence="3 4">
    <name type="scientific">Iodobacter arcticus</name>
    <dbReference type="NCBI Taxonomy" id="590593"/>
    <lineage>
        <taxon>Bacteria</taxon>
        <taxon>Pseudomonadati</taxon>
        <taxon>Pseudomonadota</taxon>
        <taxon>Betaproteobacteria</taxon>
        <taxon>Neisseriales</taxon>
        <taxon>Chitinibacteraceae</taxon>
        <taxon>Iodobacter</taxon>
    </lineage>
</organism>
<proteinExistence type="inferred from homology"/>
<dbReference type="Proteomes" id="UP001596473">
    <property type="component" value="Unassembled WGS sequence"/>
</dbReference>
<dbReference type="SUPFAM" id="SSF51261">
    <property type="entry name" value="Duplicated hybrid motif"/>
    <property type="match status" value="1"/>
</dbReference>
<dbReference type="InterPro" id="IPR050570">
    <property type="entry name" value="Cell_wall_metabolism_enzyme"/>
</dbReference>
<dbReference type="Gene3D" id="2.70.70.10">
    <property type="entry name" value="Glucose Permease (Domain IIA)"/>
    <property type="match status" value="1"/>
</dbReference>
<evidence type="ECO:0000259" key="2">
    <source>
        <dbReference type="PROSITE" id="PS51782"/>
    </source>
</evidence>
<keyword evidence="4" id="KW-1185">Reference proteome</keyword>
<dbReference type="PROSITE" id="PS51257">
    <property type="entry name" value="PROKAR_LIPOPROTEIN"/>
    <property type="match status" value="1"/>
</dbReference>
<reference evidence="4" key="1">
    <citation type="journal article" date="2019" name="Int. J. Syst. Evol. Microbiol.">
        <title>The Global Catalogue of Microorganisms (GCM) 10K type strain sequencing project: providing services to taxonomists for standard genome sequencing and annotation.</title>
        <authorList>
            <consortium name="The Broad Institute Genomics Platform"/>
            <consortium name="The Broad Institute Genome Sequencing Center for Infectious Disease"/>
            <person name="Wu L."/>
            <person name="Ma J."/>
        </authorList>
    </citation>
    <scope>NUCLEOTIDE SEQUENCE [LARGE SCALE GENOMIC DNA]</scope>
    <source>
        <strain evidence="4">CCUG 62945</strain>
    </source>
</reference>
<dbReference type="CDD" id="cd12797">
    <property type="entry name" value="M23_peptidase"/>
    <property type="match status" value="1"/>
</dbReference>
<accession>A0ABW2QX93</accession>
<comment type="similarity">
    <text evidence="1">Belongs to the E.coli NlpD/Haemophilus LppB family.</text>
</comment>
<evidence type="ECO:0000313" key="3">
    <source>
        <dbReference type="EMBL" id="MFC7419459.1"/>
    </source>
</evidence>
<dbReference type="RefSeq" id="WP_380186947.1">
    <property type="nucleotide sequence ID" value="NZ_JBHTBQ010000010.1"/>
</dbReference>
<dbReference type="PANTHER" id="PTHR21666">
    <property type="entry name" value="PEPTIDASE-RELATED"/>
    <property type="match status" value="1"/>
</dbReference>
<dbReference type="InterPro" id="IPR011055">
    <property type="entry name" value="Dup_hybrid_motif"/>
</dbReference>
<dbReference type="SUPFAM" id="SSF54106">
    <property type="entry name" value="LysM domain"/>
    <property type="match status" value="1"/>
</dbReference>
<dbReference type="PANTHER" id="PTHR21666:SF263">
    <property type="entry name" value="MUREIN HYDROLASE ACTIVATOR NLPD"/>
    <property type="match status" value="1"/>
</dbReference>
<dbReference type="Pfam" id="PF01551">
    <property type="entry name" value="Peptidase_M23"/>
    <property type="match status" value="1"/>
</dbReference>
<comment type="caution">
    <text evidence="3">The sequence shown here is derived from an EMBL/GenBank/DDBJ whole genome shotgun (WGS) entry which is preliminary data.</text>
</comment>
<dbReference type="InterPro" id="IPR018392">
    <property type="entry name" value="LysM"/>
</dbReference>
<feature type="domain" description="LysM" evidence="2">
    <location>
        <begin position="25"/>
        <end position="68"/>
    </location>
</feature>
<protein>
    <submittedName>
        <fullName evidence="3">Peptidoglycan DD-metalloendopeptidase family protein</fullName>
    </submittedName>
</protein>
<evidence type="ECO:0000256" key="1">
    <source>
        <dbReference type="ARBA" id="ARBA00038420"/>
    </source>
</evidence>
<dbReference type="Gene3D" id="3.10.350.10">
    <property type="entry name" value="LysM domain"/>
    <property type="match status" value="1"/>
</dbReference>
<dbReference type="PROSITE" id="PS51782">
    <property type="entry name" value="LYSM"/>
    <property type="match status" value="1"/>
</dbReference>